<evidence type="ECO:0000256" key="3">
    <source>
        <dbReference type="ARBA" id="ARBA00012078"/>
    </source>
</evidence>
<dbReference type="UniPathway" id="UPA00050">
    <property type="reaction ID" value="UER00064"/>
</dbReference>
<dbReference type="InterPro" id="IPR020568">
    <property type="entry name" value="Ribosomal_Su5_D2-typ_SF"/>
</dbReference>
<proteinExistence type="inferred from homology"/>
<dbReference type="PANTHER" id="PTHR20861">
    <property type="entry name" value="HOMOSERINE/4-DIPHOSPHOCYTIDYL-2-C-METHYL-D-ERYTHRITOL KINASE"/>
    <property type="match status" value="1"/>
</dbReference>
<accession>A0A507EES3</accession>
<dbReference type="GO" id="GO:0004413">
    <property type="term" value="F:homoserine kinase activity"/>
    <property type="evidence" value="ECO:0007669"/>
    <property type="project" value="UniProtKB-EC"/>
</dbReference>
<keyword evidence="10" id="KW-0067">ATP-binding</keyword>
<evidence type="ECO:0000313" key="13">
    <source>
        <dbReference type="EMBL" id="TPX62282.1"/>
    </source>
</evidence>
<evidence type="ECO:0000259" key="12">
    <source>
        <dbReference type="Pfam" id="PF00288"/>
    </source>
</evidence>
<dbReference type="Gene3D" id="3.30.70.890">
    <property type="entry name" value="GHMP kinase, C-terminal domain"/>
    <property type="match status" value="1"/>
</dbReference>
<protein>
    <recommendedName>
        <fullName evidence="4">Homoserine kinase</fullName>
        <ecNumber evidence="3">2.7.1.39</ecNumber>
    </recommendedName>
</protein>
<dbReference type="PANTHER" id="PTHR20861:SF1">
    <property type="entry name" value="HOMOSERINE KINASE"/>
    <property type="match status" value="1"/>
</dbReference>
<keyword evidence="14" id="KW-1185">Reference proteome</keyword>
<dbReference type="PIRSF" id="PIRSF000676">
    <property type="entry name" value="Homoser_kin"/>
    <property type="match status" value="1"/>
</dbReference>
<evidence type="ECO:0000256" key="9">
    <source>
        <dbReference type="ARBA" id="ARBA00022777"/>
    </source>
</evidence>
<dbReference type="SUPFAM" id="SSF54211">
    <property type="entry name" value="Ribosomal protein S5 domain 2-like"/>
    <property type="match status" value="1"/>
</dbReference>
<evidence type="ECO:0000256" key="4">
    <source>
        <dbReference type="ARBA" id="ARBA00017858"/>
    </source>
</evidence>
<comment type="pathway">
    <text evidence="1">Amino-acid biosynthesis; L-threonine biosynthesis; L-threonine from L-aspartate: step 4/5.</text>
</comment>
<dbReference type="HAMAP" id="MF_00384">
    <property type="entry name" value="Homoser_kinase"/>
    <property type="match status" value="1"/>
</dbReference>
<keyword evidence="6" id="KW-0808">Transferase</keyword>
<evidence type="ECO:0000256" key="5">
    <source>
        <dbReference type="ARBA" id="ARBA00022605"/>
    </source>
</evidence>
<dbReference type="InterPro" id="IPR014721">
    <property type="entry name" value="Ribsml_uS5_D2-typ_fold_subgr"/>
</dbReference>
<dbReference type="STRING" id="109895.A0A507EES3"/>
<dbReference type="PROSITE" id="PS00627">
    <property type="entry name" value="GHMP_KINASES_ATP"/>
    <property type="match status" value="1"/>
</dbReference>
<keyword evidence="9 13" id="KW-0418">Kinase</keyword>
<evidence type="ECO:0000256" key="10">
    <source>
        <dbReference type="ARBA" id="ARBA00022840"/>
    </source>
</evidence>
<dbReference type="SUPFAM" id="SSF55060">
    <property type="entry name" value="GHMP Kinase, C-terminal domain"/>
    <property type="match status" value="1"/>
</dbReference>
<evidence type="ECO:0000313" key="14">
    <source>
        <dbReference type="Proteomes" id="UP000318582"/>
    </source>
</evidence>
<evidence type="ECO:0000256" key="7">
    <source>
        <dbReference type="ARBA" id="ARBA00022697"/>
    </source>
</evidence>
<dbReference type="InterPro" id="IPR036554">
    <property type="entry name" value="GHMP_kinase_C_sf"/>
</dbReference>
<dbReference type="GO" id="GO:0009088">
    <property type="term" value="P:threonine biosynthetic process"/>
    <property type="evidence" value="ECO:0007669"/>
    <property type="project" value="UniProtKB-UniPathway"/>
</dbReference>
<name>A0A507EES3_9FUNG</name>
<dbReference type="AlphaFoldDB" id="A0A507EES3"/>
<keyword evidence="5" id="KW-0028">Amino-acid biosynthesis</keyword>
<evidence type="ECO:0000256" key="11">
    <source>
        <dbReference type="ARBA" id="ARBA00049913"/>
    </source>
</evidence>
<dbReference type="InterPro" id="IPR006204">
    <property type="entry name" value="GHMP_kinase_N_dom"/>
</dbReference>
<dbReference type="GO" id="GO:0005524">
    <property type="term" value="F:ATP binding"/>
    <property type="evidence" value="ECO:0007669"/>
    <property type="project" value="UniProtKB-KW"/>
</dbReference>
<dbReference type="NCBIfam" id="TIGR00191">
    <property type="entry name" value="thrB"/>
    <property type="match status" value="1"/>
</dbReference>
<evidence type="ECO:0000256" key="1">
    <source>
        <dbReference type="ARBA" id="ARBA00005015"/>
    </source>
</evidence>
<reference evidence="13 14" key="1">
    <citation type="journal article" date="2019" name="Sci. Rep.">
        <title>Comparative genomics of chytrid fungi reveal insights into the obligate biotrophic and pathogenic lifestyle of Synchytrium endobioticum.</title>
        <authorList>
            <person name="van de Vossenberg B.T.L.H."/>
            <person name="Warris S."/>
            <person name="Nguyen H.D.T."/>
            <person name="van Gent-Pelzer M.P.E."/>
            <person name="Joly D.L."/>
            <person name="van de Geest H.C."/>
            <person name="Bonants P.J.M."/>
            <person name="Smith D.S."/>
            <person name="Levesque C.A."/>
            <person name="van der Lee T.A.J."/>
        </authorList>
    </citation>
    <scope>NUCLEOTIDE SEQUENCE [LARGE SCALE GENOMIC DNA]</scope>
    <source>
        <strain evidence="13 14">CBS 809.83</strain>
    </source>
</reference>
<sequence>MSAKTILIKVPASTANLGPGFDVLGAAFSLYLTLEARVLSGKQPTTITYSGNNPHTVPRTVRDNLITQTASYIAAAHGTVLPPLDLRVENPIPLGRGLGSSGSAVVAGVILANEACGLGLSKERMLDYCLLIEGHPDNVTASLLGGFCSSYLAVNVTKECAMLHALDPSEYCSEGNNADGVHKRASDLPLPPIENIGRHVKLPLSKSIRAVVIIPQFELSTKLARSVLPEAYSRSDVIFNLQRLSVLTLALCSEKPSSDLIYGAMQDRIHQHYRQHLVPGLPKILALTPAQCPGLLGICVSGAGPTVLALATDNFEAIGREVQQIWTNSQGADGKAIQSEVLVLDVVDEGATWTTSSS</sequence>
<comment type="catalytic activity">
    <reaction evidence="11">
        <text>L-homoserine + ATP = O-phospho-L-homoserine + ADP + H(+)</text>
        <dbReference type="Rhea" id="RHEA:13985"/>
        <dbReference type="ChEBI" id="CHEBI:15378"/>
        <dbReference type="ChEBI" id="CHEBI:30616"/>
        <dbReference type="ChEBI" id="CHEBI:57476"/>
        <dbReference type="ChEBI" id="CHEBI:57590"/>
        <dbReference type="ChEBI" id="CHEBI:456216"/>
        <dbReference type="EC" id="2.7.1.39"/>
    </reaction>
    <physiologicalReaction direction="left-to-right" evidence="11">
        <dbReference type="Rhea" id="RHEA:13986"/>
    </physiologicalReaction>
</comment>
<feature type="domain" description="GHMP kinase N-terminal" evidence="12">
    <location>
        <begin position="64"/>
        <end position="146"/>
    </location>
</feature>
<comment type="caution">
    <text evidence="13">The sequence shown here is derived from an EMBL/GenBank/DDBJ whole genome shotgun (WGS) entry which is preliminary data.</text>
</comment>
<dbReference type="InterPro" id="IPR000870">
    <property type="entry name" value="Homoserine_kinase"/>
</dbReference>
<keyword evidence="7" id="KW-0791">Threonine biosynthesis</keyword>
<evidence type="ECO:0000256" key="2">
    <source>
        <dbReference type="ARBA" id="ARBA00007370"/>
    </source>
</evidence>
<gene>
    <name evidence="13" type="primary">THR1</name>
    <name evidence="13" type="ORF">PhCBS80983_g00514</name>
</gene>
<dbReference type="Gene3D" id="3.30.230.10">
    <property type="match status" value="1"/>
</dbReference>
<dbReference type="EC" id="2.7.1.39" evidence="3"/>
<comment type="similarity">
    <text evidence="2">Belongs to the GHMP kinase family. Homoserine kinase subfamily.</text>
</comment>
<evidence type="ECO:0000256" key="8">
    <source>
        <dbReference type="ARBA" id="ARBA00022741"/>
    </source>
</evidence>
<evidence type="ECO:0000256" key="6">
    <source>
        <dbReference type="ARBA" id="ARBA00022679"/>
    </source>
</evidence>
<organism evidence="13 14">
    <name type="scientific">Powellomyces hirtus</name>
    <dbReference type="NCBI Taxonomy" id="109895"/>
    <lineage>
        <taxon>Eukaryota</taxon>
        <taxon>Fungi</taxon>
        <taxon>Fungi incertae sedis</taxon>
        <taxon>Chytridiomycota</taxon>
        <taxon>Chytridiomycota incertae sedis</taxon>
        <taxon>Chytridiomycetes</taxon>
        <taxon>Spizellomycetales</taxon>
        <taxon>Powellomycetaceae</taxon>
        <taxon>Powellomyces</taxon>
    </lineage>
</organism>
<dbReference type="Proteomes" id="UP000318582">
    <property type="component" value="Unassembled WGS sequence"/>
</dbReference>
<dbReference type="EMBL" id="QEAQ01000003">
    <property type="protein sequence ID" value="TPX62282.1"/>
    <property type="molecule type" value="Genomic_DNA"/>
</dbReference>
<dbReference type="Pfam" id="PF00288">
    <property type="entry name" value="GHMP_kinases_N"/>
    <property type="match status" value="1"/>
</dbReference>
<keyword evidence="8" id="KW-0547">Nucleotide-binding</keyword>
<dbReference type="PRINTS" id="PR00958">
    <property type="entry name" value="HOMSERKINASE"/>
</dbReference>
<dbReference type="InterPro" id="IPR006203">
    <property type="entry name" value="GHMP_knse_ATP-bd_CS"/>
</dbReference>